<feature type="signal peptide" evidence="1">
    <location>
        <begin position="1"/>
        <end position="28"/>
    </location>
</feature>
<evidence type="ECO:0000256" key="1">
    <source>
        <dbReference type="SAM" id="SignalP"/>
    </source>
</evidence>
<dbReference type="AlphaFoldDB" id="A0A6I4NN88"/>
<keyword evidence="3" id="KW-1185">Reference proteome</keyword>
<dbReference type="InterPro" id="IPR032593">
    <property type="entry name" value="DUF4907"/>
</dbReference>
<proteinExistence type="predicted"/>
<evidence type="ECO:0000313" key="3">
    <source>
        <dbReference type="Proteomes" id="UP000471501"/>
    </source>
</evidence>
<sequence length="110" mass="12343">MTINTKNKFFWSTIQKNLFLLLFLIAFAGCQKKDSFQTAAFQTSTGWGYTISTGNKIIIKQTIIPVISEVKSFSSEEDALKVAQLVATKLNQNISPRVSKNDLILLKIKI</sequence>
<dbReference type="Proteomes" id="UP000471501">
    <property type="component" value="Unassembled WGS sequence"/>
</dbReference>
<keyword evidence="1" id="KW-0732">Signal</keyword>
<reference evidence="2 3" key="1">
    <citation type="submission" date="2019-12" db="EMBL/GenBank/DDBJ databases">
        <authorList>
            <person name="Kim Y.S."/>
        </authorList>
    </citation>
    <scope>NUCLEOTIDE SEQUENCE [LARGE SCALE GENOMIC DNA]</scope>
    <source>
        <strain evidence="2 3">GA093</strain>
    </source>
</reference>
<dbReference type="PROSITE" id="PS51257">
    <property type="entry name" value="PROKAR_LIPOPROTEIN"/>
    <property type="match status" value="1"/>
</dbReference>
<organism evidence="2 3">
    <name type="scientific">Flavobacterium hydrocarbonoxydans</name>
    <dbReference type="NCBI Taxonomy" id="2683249"/>
    <lineage>
        <taxon>Bacteria</taxon>
        <taxon>Pseudomonadati</taxon>
        <taxon>Bacteroidota</taxon>
        <taxon>Flavobacteriia</taxon>
        <taxon>Flavobacteriales</taxon>
        <taxon>Flavobacteriaceae</taxon>
        <taxon>Flavobacterium</taxon>
    </lineage>
</organism>
<dbReference type="RefSeq" id="WP_160375516.1">
    <property type="nucleotide sequence ID" value="NZ_WSTB01000008.1"/>
</dbReference>
<dbReference type="EMBL" id="WSTB01000008">
    <property type="protein sequence ID" value="MWB95593.1"/>
    <property type="molecule type" value="Genomic_DNA"/>
</dbReference>
<feature type="chain" id="PRO_5026304296" evidence="1">
    <location>
        <begin position="29"/>
        <end position="110"/>
    </location>
</feature>
<gene>
    <name evidence="2" type="ORF">GON26_14585</name>
</gene>
<evidence type="ECO:0000313" key="2">
    <source>
        <dbReference type="EMBL" id="MWB95593.1"/>
    </source>
</evidence>
<protein>
    <submittedName>
        <fullName evidence="2">DUF4907 domain-containing protein</fullName>
    </submittedName>
</protein>
<accession>A0A6I4NN88</accession>
<name>A0A6I4NN88_9FLAO</name>
<dbReference type="Pfam" id="PF16250">
    <property type="entry name" value="DUF4907"/>
    <property type="match status" value="1"/>
</dbReference>
<comment type="caution">
    <text evidence="2">The sequence shown here is derived from an EMBL/GenBank/DDBJ whole genome shotgun (WGS) entry which is preliminary data.</text>
</comment>